<evidence type="ECO:0000313" key="1">
    <source>
        <dbReference type="EMBL" id="MBC5641701.1"/>
    </source>
</evidence>
<proteinExistence type="predicted"/>
<dbReference type="RefSeq" id="WP_186958105.1">
    <property type="nucleotide sequence ID" value="NZ_JACOOI010000001.1"/>
</dbReference>
<protein>
    <recommendedName>
        <fullName evidence="3">Nucleotide-diphospho-sugar transferase domain-containing protein</fullName>
    </recommendedName>
</protein>
<comment type="caution">
    <text evidence="1">The sequence shown here is derived from an EMBL/GenBank/DDBJ whole genome shotgun (WGS) entry which is preliminary data.</text>
</comment>
<accession>A0ABR7DW09</accession>
<evidence type="ECO:0000313" key="2">
    <source>
        <dbReference type="Proteomes" id="UP000644010"/>
    </source>
</evidence>
<keyword evidence="2" id="KW-1185">Reference proteome</keyword>
<organism evidence="1 2">
    <name type="scientific">Parabacteroides segnis</name>
    <dbReference type="NCBI Taxonomy" id="2763058"/>
    <lineage>
        <taxon>Bacteria</taxon>
        <taxon>Pseudomonadati</taxon>
        <taxon>Bacteroidota</taxon>
        <taxon>Bacteroidia</taxon>
        <taxon>Bacteroidales</taxon>
        <taxon>Tannerellaceae</taxon>
        <taxon>Parabacteroides</taxon>
    </lineage>
</organism>
<dbReference type="Proteomes" id="UP000644010">
    <property type="component" value="Unassembled WGS sequence"/>
</dbReference>
<sequence>MNIPILIVHKGNTFYLPIVLRQLRLFNPNSRICLISDESTKCYDFVEHYDIKNYSEGLIHFGEIYKHRSSNPYDYELFCFQRWFVINDFVKENGLQDFLCMDSDVLFYCNVDDVFNHYLGCDFTICNKLGPGCSLFNAHSIKSFCDYMMLMYTSPSYINKMDGIYENLKSEKKLGGICDMTAFVWYQENVKCNVIDIATPIEGSCFDGCITWSAGFEMKNGKKKVYWKENLPYGKLESDNSLIRFYCLHFQGRSKYSIFKYILDKNKVHHSGFWYDLKWLLSKDILNARLKGIKKAINNPKMVVNFVKAKLK</sequence>
<name>A0ABR7DW09_9BACT</name>
<reference evidence="1 2" key="1">
    <citation type="submission" date="2020-08" db="EMBL/GenBank/DDBJ databases">
        <title>Genome public.</title>
        <authorList>
            <person name="Liu C."/>
            <person name="Sun Q."/>
        </authorList>
    </citation>
    <scope>NUCLEOTIDE SEQUENCE [LARGE SCALE GENOMIC DNA]</scope>
    <source>
        <strain evidence="1 2">BX2</strain>
    </source>
</reference>
<gene>
    <name evidence="1" type="ORF">H8S77_02185</name>
</gene>
<dbReference type="EMBL" id="JACOOI010000001">
    <property type="protein sequence ID" value="MBC5641701.1"/>
    <property type="molecule type" value="Genomic_DNA"/>
</dbReference>
<evidence type="ECO:0008006" key="3">
    <source>
        <dbReference type="Google" id="ProtNLM"/>
    </source>
</evidence>